<dbReference type="EMBL" id="CAUYUJ010016505">
    <property type="protein sequence ID" value="CAK0866022.1"/>
    <property type="molecule type" value="Genomic_DNA"/>
</dbReference>
<protein>
    <submittedName>
        <fullName evidence="2">Uncharacterized protein</fullName>
    </submittedName>
</protein>
<gene>
    <name evidence="2" type="ORF">PCOR1329_LOCUS53377</name>
</gene>
<comment type="caution">
    <text evidence="2">The sequence shown here is derived from an EMBL/GenBank/DDBJ whole genome shotgun (WGS) entry which is preliminary data.</text>
</comment>
<sequence>MAPTKRGRPSAYVPEDDADIDEEHAATDSEKIEDTKPLVKRSSCAAEAEEASPDNSLLDAQIEKMRIHCVENNIKQPSMAILNEYLHNASLKSGARQKLKAARGKKDMSVQEAWTALCESNSGKKTDIKNDILFAFVRGDATWAERLGKQVPAFSKEEKREVKQQEFTGAELGRIHGYEETEAFIAKVKLVAFQDSWGDTVYIKSTRSRTKSMSLKKDKFNERSRRVDDGNHAQSAEAAETLFNSSAASFFGAQLKMIKGGGKKHKGKEQTCEQKVTAMANKTGNLIAKLTTAQIARGKDPMAKAVSASLKAAIDDLAKTNKANMMLTAGAPATDANKAAGLFNPNTEKAKTLLAKAKSFTT</sequence>
<name>A0ABN9V2X6_9DINO</name>
<evidence type="ECO:0000313" key="2">
    <source>
        <dbReference type="EMBL" id="CAK0866022.1"/>
    </source>
</evidence>
<reference evidence="2" key="1">
    <citation type="submission" date="2023-10" db="EMBL/GenBank/DDBJ databases">
        <authorList>
            <person name="Chen Y."/>
            <person name="Shah S."/>
            <person name="Dougan E. K."/>
            <person name="Thang M."/>
            <person name="Chan C."/>
        </authorList>
    </citation>
    <scope>NUCLEOTIDE SEQUENCE [LARGE SCALE GENOMIC DNA]</scope>
</reference>
<evidence type="ECO:0000313" key="3">
    <source>
        <dbReference type="Proteomes" id="UP001189429"/>
    </source>
</evidence>
<accession>A0ABN9V2X6</accession>
<evidence type="ECO:0000256" key="1">
    <source>
        <dbReference type="SAM" id="MobiDB-lite"/>
    </source>
</evidence>
<feature type="region of interest" description="Disordered" evidence="1">
    <location>
        <begin position="1"/>
        <end position="56"/>
    </location>
</feature>
<organism evidence="2 3">
    <name type="scientific">Prorocentrum cordatum</name>
    <dbReference type="NCBI Taxonomy" id="2364126"/>
    <lineage>
        <taxon>Eukaryota</taxon>
        <taxon>Sar</taxon>
        <taxon>Alveolata</taxon>
        <taxon>Dinophyceae</taxon>
        <taxon>Prorocentrales</taxon>
        <taxon>Prorocentraceae</taxon>
        <taxon>Prorocentrum</taxon>
    </lineage>
</organism>
<keyword evidence="3" id="KW-1185">Reference proteome</keyword>
<feature type="compositionally biased region" description="Basic and acidic residues" evidence="1">
    <location>
        <begin position="23"/>
        <end position="37"/>
    </location>
</feature>
<dbReference type="Proteomes" id="UP001189429">
    <property type="component" value="Unassembled WGS sequence"/>
</dbReference>
<proteinExistence type="predicted"/>